<dbReference type="InterPro" id="IPR002765">
    <property type="entry name" value="UPF0145_YbjQ-like"/>
</dbReference>
<dbReference type="Gene3D" id="3.30.110.70">
    <property type="entry name" value="Hypothetical protein apc22750. Chain B"/>
    <property type="match status" value="1"/>
</dbReference>
<accession>A0A423W1P1</accession>
<name>A0A423W1P1_CYTCH</name>
<evidence type="ECO:0000256" key="2">
    <source>
        <dbReference type="SAM" id="MobiDB-lite"/>
    </source>
</evidence>
<evidence type="ECO:0000313" key="3">
    <source>
        <dbReference type="EMBL" id="ROV97267.1"/>
    </source>
</evidence>
<gene>
    <name evidence="3" type="ORF">VSDG_04809</name>
</gene>
<feature type="compositionally biased region" description="Low complexity" evidence="2">
    <location>
        <begin position="14"/>
        <end position="29"/>
    </location>
</feature>
<proteinExistence type="inferred from homology"/>
<reference evidence="3 4" key="1">
    <citation type="submission" date="2015-09" db="EMBL/GenBank/DDBJ databases">
        <title>Host preference determinants of Valsa canker pathogens revealed by comparative genomics.</title>
        <authorList>
            <person name="Yin Z."/>
            <person name="Huang L."/>
        </authorList>
    </citation>
    <scope>NUCLEOTIDE SEQUENCE [LARGE SCALE GENOMIC DNA]</scope>
    <source>
        <strain evidence="3 4">YSFL</strain>
    </source>
</reference>
<dbReference type="EMBL" id="LJZO01000017">
    <property type="protein sequence ID" value="ROV97267.1"/>
    <property type="molecule type" value="Genomic_DNA"/>
</dbReference>
<evidence type="ECO:0000313" key="4">
    <source>
        <dbReference type="Proteomes" id="UP000284375"/>
    </source>
</evidence>
<dbReference type="Pfam" id="PF01906">
    <property type="entry name" value="YbjQ_1"/>
    <property type="match status" value="1"/>
</dbReference>
<comment type="similarity">
    <text evidence="1">Belongs to the UPF0145 family.</text>
</comment>
<evidence type="ECO:0000256" key="1">
    <source>
        <dbReference type="ARBA" id="ARBA00010751"/>
    </source>
</evidence>
<dbReference type="OrthoDB" id="5233625at2759"/>
<dbReference type="SUPFAM" id="SSF117782">
    <property type="entry name" value="YbjQ-like"/>
    <property type="match status" value="1"/>
</dbReference>
<sequence>MHRFRHRSVGTIPQSEESLSLSRAQSSSSPAGHLVNATTGSTYHHVDDGPMAQADSNNDNSPAADGIMTSTCFDIPGHRIERAMGTVYGTSIRSRGFLPAVGASLKTLAGGDVGAVTKLMCRARNEALARLSAECRGRGANAVVGLRLDTSQLADGMAQVCAYGTAVYAVRVL</sequence>
<dbReference type="PANTHER" id="PTHR34068">
    <property type="entry name" value="UPF0145 PROTEIN YBJQ"/>
    <property type="match status" value="1"/>
</dbReference>
<dbReference type="InterPro" id="IPR035439">
    <property type="entry name" value="UPF0145_dom_sf"/>
</dbReference>
<dbReference type="AlphaFoldDB" id="A0A423W1P1"/>
<feature type="region of interest" description="Disordered" evidence="2">
    <location>
        <begin position="1"/>
        <end position="63"/>
    </location>
</feature>
<dbReference type="Proteomes" id="UP000284375">
    <property type="component" value="Unassembled WGS sequence"/>
</dbReference>
<comment type="caution">
    <text evidence="3">The sequence shown here is derived from an EMBL/GenBank/DDBJ whole genome shotgun (WGS) entry which is preliminary data.</text>
</comment>
<keyword evidence="4" id="KW-1185">Reference proteome</keyword>
<protein>
    <submittedName>
        <fullName evidence="3">Uncharacterized protein</fullName>
    </submittedName>
</protein>
<dbReference type="PANTHER" id="PTHR34068:SF2">
    <property type="entry name" value="UPF0145 PROTEIN SCO3412"/>
    <property type="match status" value="1"/>
</dbReference>
<organism evidence="3 4">
    <name type="scientific">Cytospora chrysosperma</name>
    <name type="common">Cytospora canker fungus</name>
    <name type="synonym">Sphaeria chrysosperma</name>
    <dbReference type="NCBI Taxonomy" id="252740"/>
    <lineage>
        <taxon>Eukaryota</taxon>
        <taxon>Fungi</taxon>
        <taxon>Dikarya</taxon>
        <taxon>Ascomycota</taxon>
        <taxon>Pezizomycotina</taxon>
        <taxon>Sordariomycetes</taxon>
        <taxon>Sordariomycetidae</taxon>
        <taxon>Diaporthales</taxon>
        <taxon>Cytosporaceae</taxon>
        <taxon>Cytospora</taxon>
    </lineage>
</organism>
<dbReference type="HAMAP" id="MF_00338">
    <property type="entry name" value="UPF0145"/>
    <property type="match status" value="1"/>
</dbReference>